<accession>A0A8S9HNY9</accession>
<evidence type="ECO:0000313" key="1">
    <source>
        <dbReference type="EMBL" id="KAF2559819.1"/>
    </source>
</evidence>
<organism evidence="1 2">
    <name type="scientific">Brassica cretica</name>
    <name type="common">Mustard</name>
    <dbReference type="NCBI Taxonomy" id="69181"/>
    <lineage>
        <taxon>Eukaryota</taxon>
        <taxon>Viridiplantae</taxon>
        <taxon>Streptophyta</taxon>
        <taxon>Embryophyta</taxon>
        <taxon>Tracheophyta</taxon>
        <taxon>Spermatophyta</taxon>
        <taxon>Magnoliopsida</taxon>
        <taxon>eudicotyledons</taxon>
        <taxon>Gunneridae</taxon>
        <taxon>Pentapetalae</taxon>
        <taxon>rosids</taxon>
        <taxon>malvids</taxon>
        <taxon>Brassicales</taxon>
        <taxon>Brassicaceae</taxon>
        <taxon>Brassiceae</taxon>
        <taxon>Brassica</taxon>
    </lineage>
</organism>
<dbReference type="AlphaFoldDB" id="A0A8S9HNY9"/>
<protein>
    <submittedName>
        <fullName evidence="1">Uncharacterized protein</fullName>
    </submittedName>
</protein>
<evidence type="ECO:0000313" key="2">
    <source>
        <dbReference type="Proteomes" id="UP000712281"/>
    </source>
</evidence>
<sequence>MTEELSTAAVTEDLTTMAVTEDLDDGEVDVVVRETRQKGRWRLDEEMLSEWDTNDDDS</sequence>
<dbReference type="EMBL" id="QGKW02001940">
    <property type="protein sequence ID" value="KAF2559819.1"/>
    <property type="molecule type" value="Genomic_DNA"/>
</dbReference>
<gene>
    <name evidence="1" type="ORF">F2Q68_00016891</name>
</gene>
<name>A0A8S9HNY9_BRACR</name>
<proteinExistence type="predicted"/>
<reference evidence="1" key="1">
    <citation type="submission" date="2019-12" db="EMBL/GenBank/DDBJ databases">
        <title>Genome sequencing and annotation of Brassica cretica.</title>
        <authorList>
            <person name="Studholme D.J."/>
            <person name="Sarris P.F."/>
        </authorList>
    </citation>
    <scope>NUCLEOTIDE SEQUENCE</scope>
    <source>
        <strain evidence="1">PFS-001/15</strain>
        <tissue evidence="1">Leaf</tissue>
    </source>
</reference>
<comment type="caution">
    <text evidence="1">The sequence shown here is derived from an EMBL/GenBank/DDBJ whole genome shotgun (WGS) entry which is preliminary data.</text>
</comment>
<dbReference type="Proteomes" id="UP000712281">
    <property type="component" value="Unassembled WGS sequence"/>
</dbReference>